<accession>A0A0A9EE85</accession>
<proteinExistence type="predicted"/>
<protein>
    <submittedName>
        <fullName evidence="1">Uncharacterized protein</fullName>
    </submittedName>
</protein>
<organism evidence="1">
    <name type="scientific">Arundo donax</name>
    <name type="common">Giant reed</name>
    <name type="synonym">Donax arundinaceus</name>
    <dbReference type="NCBI Taxonomy" id="35708"/>
    <lineage>
        <taxon>Eukaryota</taxon>
        <taxon>Viridiplantae</taxon>
        <taxon>Streptophyta</taxon>
        <taxon>Embryophyta</taxon>
        <taxon>Tracheophyta</taxon>
        <taxon>Spermatophyta</taxon>
        <taxon>Magnoliopsida</taxon>
        <taxon>Liliopsida</taxon>
        <taxon>Poales</taxon>
        <taxon>Poaceae</taxon>
        <taxon>PACMAD clade</taxon>
        <taxon>Arundinoideae</taxon>
        <taxon>Arundineae</taxon>
        <taxon>Arundo</taxon>
    </lineage>
</organism>
<evidence type="ECO:0000313" key="1">
    <source>
        <dbReference type="EMBL" id="JAD99064.1"/>
    </source>
</evidence>
<reference evidence="1" key="1">
    <citation type="submission" date="2014-09" db="EMBL/GenBank/DDBJ databases">
        <authorList>
            <person name="Magalhaes I.L.F."/>
            <person name="Oliveira U."/>
            <person name="Santos F.R."/>
            <person name="Vidigal T.H.D.A."/>
            <person name="Brescovit A.D."/>
            <person name="Santos A.J."/>
        </authorList>
    </citation>
    <scope>NUCLEOTIDE SEQUENCE</scope>
    <source>
        <tissue evidence="1">Shoot tissue taken approximately 20 cm above the soil surface</tissue>
    </source>
</reference>
<dbReference type="EMBL" id="GBRH01198831">
    <property type="protein sequence ID" value="JAD99064.1"/>
    <property type="molecule type" value="Transcribed_RNA"/>
</dbReference>
<name>A0A0A9EE85_ARUDO</name>
<reference evidence="1" key="2">
    <citation type="journal article" date="2015" name="Data Brief">
        <title>Shoot transcriptome of the giant reed, Arundo donax.</title>
        <authorList>
            <person name="Barrero R.A."/>
            <person name="Guerrero F.D."/>
            <person name="Moolhuijzen P."/>
            <person name="Goolsby J.A."/>
            <person name="Tidwell J."/>
            <person name="Bellgard S.E."/>
            <person name="Bellgard M.I."/>
        </authorList>
    </citation>
    <scope>NUCLEOTIDE SEQUENCE</scope>
    <source>
        <tissue evidence="1">Shoot tissue taken approximately 20 cm above the soil surface</tissue>
    </source>
</reference>
<sequence length="9" mass="1013">MNHKAISVN</sequence>